<dbReference type="GO" id="GO:0006906">
    <property type="term" value="P:vesicle fusion"/>
    <property type="evidence" value="ECO:0007669"/>
    <property type="project" value="TreeGrafter"/>
</dbReference>
<dbReference type="VEuPathDB" id="FungiDB:Z520_08436"/>
<accession>A0A0D2JYR7</accession>
<evidence type="ECO:0000256" key="7">
    <source>
        <dbReference type="ARBA" id="ARBA00023034"/>
    </source>
</evidence>
<evidence type="ECO:0000256" key="2">
    <source>
        <dbReference type="ARBA" id="ARBA00009063"/>
    </source>
</evidence>
<dbReference type="GO" id="GO:0000139">
    <property type="term" value="C:Golgi membrane"/>
    <property type="evidence" value="ECO:0007669"/>
    <property type="project" value="UniProtKB-SubCell"/>
</dbReference>
<gene>
    <name evidence="13" type="ORF">Z520_08436</name>
</gene>
<feature type="transmembrane region" description="Helical" evidence="11">
    <location>
        <begin position="379"/>
        <end position="396"/>
    </location>
</feature>
<evidence type="ECO:0000313" key="14">
    <source>
        <dbReference type="Proteomes" id="UP000053411"/>
    </source>
</evidence>
<sequence>MSSGLLILRAPAFVTTRQIHRMIKTPLLFVARLLASAACVAQPVFNAASTMLAAAMPLTMPVRATTDQAEDHSHIYISYRQSYSHHPAKKPRLPTTTNGYADQASEETRGLMSVGAYENDGDAVIEMDLLPPRWIDVQDEVGDILKDITLKAAKLEKLHSKHVLPGFDDESVKLQEEREIEQLTTEITRGFQECQKAIKRIENMVKEARETGNLQKGDEIMAKNIQVALASRVQEVSATFRKKQSNYLNKLRQLGGFESPIGRSSTPIPVQNPYSDPALLESDADKRLGQSALQQTAQKRLHRNDTAIAQREQEINDIAKGIIELADIFRDLQAMVIDQGTMLDRIDYNVERMATDVKGAEKELIVATNYQKRNTKRKILLLLLLLVIGMFVLLLIKPKRRAQPVAPPASPANPNNPP</sequence>
<keyword evidence="14" id="KW-1185">Reference proteome</keyword>
<evidence type="ECO:0000256" key="4">
    <source>
        <dbReference type="ARBA" id="ARBA00022692"/>
    </source>
</evidence>
<dbReference type="RefSeq" id="XP_016629852.1">
    <property type="nucleotide sequence ID" value="XM_016778933.1"/>
</dbReference>
<evidence type="ECO:0000256" key="5">
    <source>
        <dbReference type="ARBA" id="ARBA00022927"/>
    </source>
</evidence>
<dbReference type="GO" id="GO:0000149">
    <property type="term" value="F:SNARE binding"/>
    <property type="evidence" value="ECO:0007669"/>
    <property type="project" value="TreeGrafter"/>
</dbReference>
<comment type="similarity">
    <text evidence="2">Belongs to the syntaxin family.</text>
</comment>
<dbReference type="PANTHER" id="PTHR19957">
    <property type="entry name" value="SYNTAXIN"/>
    <property type="match status" value="1"/>
</dbReference>
<evidence type="ECO:0000256" key="3">
    <source>
        <dbReference type="ARBA" id="ARBA00022448"/>
    </source>
</evidence>
<dbReference type="OrthoDB" id="10251371at2759"/>
<keyword evidence="7" id="KW-0333">Golgi apparatus</keyword>
<keyword evidence="8" id="KW-0175">Coiled coil</keyword>
<dbReference type="InterPro" id="IPR006012">
    <property type="entry name" value="Syntaxin/epimorphin_CS"/>
</dbReference>
<dbReference type="GO" id="GO:0006886">
    <property type="term" value="P:intracellular protein transport"/>
    <property type="evidence" value="ECO:0007669"/>
    <property type="project" value="InterPro"/>
</dbReference>
<organism evidence="13 14">
    <name type="scientific">Fonsecaea multimorphosa CBS 102226</name>
    <dbReference type="NCBI Taxonomy" id="1442371"/>
    <lineage>
        <taxon>Eukaryota</taxon>
        <taxon>Fungi</taxon>
        <taxon>Dikarya</taxon>
        <taxon>Ascomycota</taxon>
        <taxon>Pezizomycotina</taxon>
        <taxon>Eurotiomycetes</taxon>
        <taxon>Chaetothyriomycetidae</taxon>
        <taxon>Chaetothyriales</taxon>
        <taxon>Herpotrichiellaceae</taxon>
        <taxon>Fonsecaea</taxon>
    </lineage>
</organism>
<dbReference type="SMART" id="SM00397">
    <property type="entry name" value="t_SNARE"/>
    <property type="match status" value="1"/>
</dbReference>
<dbReference type="Proteomes" id="UP000053411">
    <property type="component" value="Unassembled WGS sequence"/>
</dbReference>
<evidence type="ECO:0000313" key="13">
    <source>
        <dbReference type="EMBL" id="KIX95729.1"/>
    </source>
</evidence>
<dbReference type="InterPro" id="IPR000727">
    <property type="entry name" value="T_SNARE_dom"/>
</dbReference>
<feature type="domain" description="T-SNARE coiled-coil homology" evidence="12">
    <location>
        <begin position="305"/>
        <end position="367"/>
    </location>
</feature>
<protein>
    <recommendedName>
        <fullName evidence="12">t-SNARE coiled-coil homology domain-containing protein</fullName>
    </recommendedName>
</protein>
<evidence type="ECO:0000256" key="8">
    <source>
        <dbReference type="ARBA" id="ARBA00023054"/>
    </source>
</evidence>
<dbReference type="STRING" id="1442371.A0A0D2JYR7"/>
<feature type="compositionally biased region" description="Polar residues" evidence="10">
    <location>
        <begin position="262"/>
        <end position="274"/>
    </location>
</feature>
<evidence type="ECO:0000256" key="9">
    <source>
        <dbReference type="ARBA" id="ARBA00023136"/>
    </source>
</evidence>
<evidence type="ECO:0000256" key="1">
    <source>
        <dbReference type="ARBA" id="ARBA00004409"/>
    </source>
</evidence>
<dbReference type="Gene3D" id="1.20.58.70">
    <property type="match status" value="1"/>
</dbReference>
<dbReference type="PROSITE" id="PS50192">
    <property type="entry name" value="T_SNARE"/>
    <property type="match status" value="1"/>
</dbReference>
<dbReference type="Pfam" id="PF05739">
    <property type="entry name" value="SNARE"/>
    <property type="match status" value="1"/>
</dbReference>
<keyword evidence="5" id="KW-0653">Protein transport</keyword>
<dbReference type="CDD" id="cd15845">
    <property type="entry name" value="SNARE_syntaxin16"/>
    <property type="match status" value="1"/>
</dbReference>
<dbReference type="PROSITE" id="PS00914">
    <property type="entry name" value="SYNTAXIN"/>
    <property type="match status" value="1"/>
</dbReference>
<feature type="region of interest" description="Disordered" evidence="10">
    <location>
        <begin position="258"/>
        <end position="277"/>
    </location>
</feature>
<dbReference type="EMBL" id="KN848080">
    <property type="protein sequence ID" value="KIX95729.1"/>
    <property type="molecule type" value="Genomic_DNA"/>
</dbReference>
<dbReference type="PANTHER" id="PTHR19957:SF83">
    <property type="entry name" value="SYNTAXIN-16"/>
    <property type="match status" value="1"/>
</dbReference>
<dbReference type="GO" id="GO:0005484">
    <property type="term" value="F:SNAP receptor activity"/>
    <property type="evidence" value="ECO:0007669"/>
    <property type="project" value="InterPro"/>
</dbReference>
<dbReference type="SUPFAM" id="SSF47661">
    <property type="entry name" value="t-snare proteins"/>
    <property type="match status" value="1"/>
</dbReference>
<dbReference type="InterPro" id="IPR045242">
    <property type="entry name" value="Syntaxin"/>
</dbReference>
<evidence type="ECO:0000256" key="11">
    <source>
        <dbReference type="SAM" id="Phobius"/>
    </source>
</evidence>
<evidence type="ECO:0000256" key="10">
    <source>
        <dbReference type="SAM" id="MobiDB-lite"/>
    </source>
</evidence>
<keyword evidence="9 11" id="KW-0472">Membrane</keyword>
<dbReference type="GO" id="GO:0031201">
    <property type="term" value="C:SNARE complex"/>
    <property type="evidence" value="ECO:0007669"/>
    <property type="project" value="TreeGrafter"/>
</dbReference>
<dbReference type="InterPro" id="IPR010989">
    <property type="entry name" value="SNARE"/>
</dbReference>
<keyword evidence="6 11" id="KW-1133">Transmembrane helix</keyword>
<dbReference type="GO" id="GO:0048278">
    <property type="term" value="P:vesicle docking"/>
    <property type="evidence" value="ECO:0007669"/>
    <property type="project" value="TreeGrafter"/>
</dbReference>
<comment type="subcellular location">
    <subcellularLocation>
        <location evidence="1">Golgi apparatus membrane</location>
        <topology evidence="1">Single-pass type IV membrane protein</topology>
    </subcellularLocation>
</comment>
<evidence type="ECO:0000256" key="6">
    <source>
        <dbReference type="ARBA" id="ARBA00022989"/>
    </source>
</evidence>
<keyword evidence="4 11" id="KW-0812">Transmembrane</keyword>
<dbReference type="GeneID" id="27714182"/>
<evidence type="ECO:0000259" key="12">
    <source>
        <dbReference type="PROSITE" id="PS50192"/>
    </source>
</evidence>
<dbReference type="FunFam" id="1.20.58.70:FF:000021">
    <property type="entry name" value="SNARE complex subunit (Tlg2)"/>
    <property type="match status" value="1"/>
</dbReference>
<reference evidence="13 14" key="1">
    <citation type="submission" date="2015-01" db="EMBL/GenBank/DDBJ databases">
        <title>The Genome Sequence of Fonsecaea multimorphosa CBS 102226.</title>
        <authorList>
            <consortium name="The Broad Institute Genomics Platform"/>
            <person name="Cuomo C."/>
            <person name="de Hoog S."/>
            <person name="Gorbushina A."/>
            <person name="Stielow B."/>
            <person name="Teixiera M."/>
            <person name="Abouelleil A."/>
            <person name="Chapman S.B."/>
            <person name="Priest M."/>
            <person name="Young S.K."/>
            <person name="Wortman J."/>
            <person name="Nusbaum C."/>
            <person name="Birren B."/>
        </authorList>
    </citation>
    <scope>NUCLEOTIDE SEQUENCE [LARGE SCALE GENOMIC DNA]</scope>
    <source>
        <strain evidence="13 14">CBS 102226</strain>
    </source>
</reference>
<dbReference type="AlphaFoldDB" id="A0A0D2JYR7"/>
<keyword evidence="3" id="KW-0813">Transport</keyword>
<proteinExistence type="inferred from homology"/>
<name>A0A0D2JYR7_9EURO</name>